<dbReference type="InterPro" id="IPR020471">
    <property type="entry name" value="AKR"/>
</dbReference>
<gene>
    <name evidence="2" type="ORF">REIFOR_00745</name>
</gene>
<dbReference type="InterPro" id="IPR023210">
    <property type="entry name" value="NADP_OxRdtase_dom"/>
</dbReference>
<name>A0A2K8KM29_9GAMM</name>
<dbReference type="RefSeq" id="WP_100256291.1">
    <property type="nucleotide sequence ID" value="NZ_CP011797.1"/>
</dbReference>
<dbReference type="Proteomes" id="UP000229757">
    <property type="component" value="Chromosome"/>
</dbReference>
<proteinExistence type="predicted"/>
<dbReference type="GO" id="GO:0047834">
    <property type="term" value="F:D-threo-aldose 1-dehydrogenase activity"/>
    <property type="evidence" value="ECO:0007669"/>
    <property type="project" value="UniProtKB-EC"/>
</dbReference>
<reference evidence="2 3" key="1">
    <citation type="journal article" date="2017" name="Environ. Microbiol.">
        <title>Genomic and physiological analyses of 'Reinekea forsetii' reveal a versatile opportunistic lifestyle during spring algae blooms.</title>
        <authorList>
            <person name="Avci B."/>
            <person name="Hahnke R.L."/>
            <person name="Chafee M."/>
            <person name="Fischer T."/>
            <person name="Gruber-Vodicka H."/>
            <person name="Tegetmeyer H.E."/>
            <person name="Harder J."/>
            <person name="Fuchs B.M."/>
            <person name="Amann R.I."/>
            <person name="Teeling H."/>
        </authorList>
    </citation>
    <scope>NUCLEOTIDE SEQUENCE [LARGE SCALE GENOMIC DNA]</scope>
    <source>
        <strain evidence="2 3">Hel1_31_D35</strain>
    </source>
</reference>
<dbReference type="EMBL" id="CP011797">
    <property type="protein sequence ID" value="ATX75913.1"/>
    <property type="molecule type" value="Genomic_DNA"/>
</dbReference>
<dbReference type="GO" id="GO:0005829">
    <property type="term" value="C:cytosol"/>
    <property type="evidence" value="ECO:0007669"/>
    <property type="project" value="TreeGrafter"/>
</dbReference>
<dbReference type="Gene3D" id="3.20.20.100">
    <property type="entry name" value="NADP-dependent oxidoreductase domain"/>
    <property type="match status" value="1"/>
</dbReference>
<dbReference type="KEGG" id="rfo:REIFOR_00745"/>
<protein>
    <submittedName>
        <fullName evidence="2">L-fuco-beta-pyranose dehydrogenase</fullName>
        <ecNumber evidence="2">1.1.1.122</ecNumber>
    </submittedName>
</protein>
<dbReference type="PANTHER" id="PTHR42686">
    <property type="entry name" value="GH17980P-RELATED"/>
    <property type="match status" value="1"/>
</dbReference>
<dbReference type="AlphaFoldDB" id="A0A2K8KM29"/>
<organism evidence="2 3">
    <name type="scientific">Reinekea forsetii</name>
    <dbReference type="NCBI Taxonomy" id="1336806"/>
    <lineage>
        <taxon>Bacteria</taxon>
        <taxon>Pseudomonadati</taxon>
        <taxon>Pseudomonadota</taxon>
        <taxon>Gammaproteobacteria</taxon>
        <taxon>Oceanospirillales</taxon>
        <taxon>Saccharospirillaceae</taxon>
        <taxon>Reinekea</taxon>
    </lineage>
</organism>
<keyword evidence="2" id="KW-0560">Oxidoreductase</keyword>
<dbReference type="EC" id="1.1.1.122" evidence="2"/>
<dbReference type="InterPro" id="IPR036812">
    <property type="entry name" value="NAD(P)_OxRdtase_dom_sf"/>
</dbReference>
<evidence type="ECO:0000313" key="2">
    <source>
        <dbReference type="EMBL" id="ATX75913.1"/>
    </source>
</evidence>
<evidence type="ECO:0000259" key="1">
    <source>
        <dbReference type="Pfam" id="PF00248"/>
    </source>
</evidence>
<evidence type="ECO:0000313" key="3">
    <source>
        <dbReference type="Proteomes" id="UP000229757"/>
    </source>
</evidence>
<keyword evidence="3" id="KW-1185">Reference proteome</keyword>
<dbReference type="PANTHER" id="PTHR42686:SF1">
    <property type="entry name" value="GH17980P-RELATED"/>
    <property type="match status" value="1"/>
</dbReference>
<feature type="domain" description="NADP-dependent oxidoreductase" evidence="1">
    <location>
        <begin position="15"/>
        <end position="322"/>
    </location>
</feature>
<dbReference type="OrthoDB" id="9804790at2"/>
<dbReference type="Pfam" id="PF00248">
    <property type="entry name" value="Aldo_ket_red"/>
    <property type="match status" value="1"/>
</dbReference>
<accession>A0A2K8KM29</accession>
<dbReference type="SUPFAM" id="SSF51430">
    <property type="entry name" value="NAD(P)-linked oxidoreductase"/>
    <property type="match status" value="1"/>
</dbReference>
<sequence>MKTRILTRSGLELTELGFGAAGIGNLLQSTTNRAAEAAVTLAWENGIRYFDSAPHYGAGLSERRLGSALHDLPADNRVLSTKVGRVLQPLSPGEPVDDFGYVSEAPFKRLYDYSYAGVMTSFEASLQRLGVASVDLLLMHDIGELTHGDEHAAVFKTALDGGYAAMAELRSQGRVKAIGLGVNEWQVCAATLAHTDFDCFLVANCFTLLNNSITQGFTAQCDQRNIDIIAAAPFNSGILATGSKGAGAYFYGRASAEILTRVQELEAICATFGVSLPAAAIQFPLRYDSVKSVVVGMTVTEQIQNNIDCYNEPIANEFWQELIDRRIIGPS</sequence>